<dbReference type="Pfam" id="PF08281">
    <property type="entry name" value="Sigma70_r4_2"/>
    <property type="match status" value="1"/>
</dbReference>
<evidence type="ECO:0000256" key="5">
    <source>
        <dbReference type="RuleBase" id="RU000716"/>
    </source>
</evidence>
<dbReference type="Pfam" id="PF04542">
    <property type="entry name" value="Sigma70_r2"/>
    <property type="match status" value="1"/>
</dbReference>
<keyword evidence="1 5" id="KW-0805">Transcription regulation</keyword>
<dbReference type="NCBIfam" id="TIGR02985">
    <property type="entry name" value="Sig70_bacteroi1"/>
    <property type="match status" value="1"/>
</dbReference>
<evidence type="ECO:0000256" key="3">
    <source>
        <dbReference type="ARBA" id="ARBA00023125"/>
    </source>
</evidence>
<feature type="domain" description="RNA polymerase sigma factor 70 region 4 type 2" evidence="7">
    <location>
        <begin position="123"/>
        <end position="173"/>
    </location>
</feature>
<keyword evidence="3 5" id="KW-0238">DNA-binding</keyword>
<dbReference type="PANTHER" id="PTHR43133">
    <property type="entry name" value="RNA POLYMERASE ECF-TYPE SIGMA FACTO"/>
    <property type="match status" value="1"/>
</dbReference>
<dbReference type="AlphaFoldDB" id="A0A9E2S504"/>
<dbReference type="RefSeq" id="WP_217790393.1">
    <property type="nucleotide sequence ID" value="NZ_JAHSPG010000003.1"/>
</dbReference>
<evidence type="ECO:0000259" key="6">
    <source>
        <dbReference type="Pfam" id="PF04542"/>
    </source>
</evidence>
<evidence type="ECO:0000313" key="8">
    <source>
        <dbReference type="EMBL" id="MBV4356753.1"/>
    </source>
</evidence>
<dbReference type="InterPro" id="IPR014327">
    <property type="entry name" value="RNA_pol_sigma70_bacteroid"/>
</dbReference>
<comment type="similarity">
    <text evidence="5">Belongs to the sigma-70 factor family. ECF subfamily.</text>
</comment>
<evidence type="ECO:0000256" key="2">
    <source>
        <dbReference type="ARBA" id="ARBA00023082"/>
    </source>
</evidence>
<dbReference type="NCBIfam" id="TIGR02937">
    <property type="entry name" value="sigma70-ECF"/>
    <property type="match status" value="1"/>
</dbReference>
<dbReference type="InterPro" id="IPR039425">
    <property type="entry name" value="RNA_pol_sigma-70-like"/>
</dbReference>
<dbReference type="Proteomes" id="UP000812270">
    <property type="component" value="Unassembled WGS sequence"/>
</dbReference>
<organism evidence="8 9">
    <name type="scientific">Pinibacter aurantiacus</name>
    <dbReference type="NCBI Taxonomy" id="2851599"/>
    <lineage>
        <taxon>Bacteria</taxon>
        <taxon>Pseudomonadati</taxon>
        <taxon>Bacteroidota</taxon>
        <taxon>Chitinophagia</taxon>
        <taxon>Chitinophagales</taxon>
        <taxon>Chitinophagaceae</taxon>
        <taxon>Pinibacter</taxon>
    </lineage>
</organism>
<evidence type="ECO:0000259" key="7">
    <source>
        <dbReference type="Pfam" id="PF08281"/>
    </source>
</evidence>
<sequence length="196" mass="22725">MPFNIPDDTALLSLLAQDDETAFQILFDKYRGKIFSVAYVYVKSSSVAEEIVQDVFLKVWFQRKDLQNIKNFKSWLYTVSKNYIINYLEKLANEQKARRHYSQMHVVSEDNCDFKIRDNQYTQLLTDAIQQLPAQQQKIYTMAKQGELSYDSIASKLNISRLTVKTHMARALESIRSYIKAHGGALMVACIMSNFL</sequence>
<dbReference type="GO" id="GO:0003677">
    <property type="term" value="F:DNA binding"/>
    <property type="evidence" value="ECO:0007669"/>
    <property type="project" value="UniProtKB-KW"/>
</dbReference>
<evidence type="ECO:0000313" key="9">
    <source>
        <dbReference type="Proteomes" id="UP000812270"/>
    </source>
</evidence>
<feature type="domain" description="RNA polymerase sigma-70 region 2" evidence="6">
    <location>
        <begin position="26"/>
        <end position="91"/>
    </location>
</feature>
<keyword evidence="9" id="KW-1185">Reference proteome</keyword>
<dbReference type="GO" id="GO:0016987">
    <property type="term" value="F:sigma factor activity"/>
    <property type="evidence" value="ECO:0007669"/>
    <property type="project" value="UniProtKB-KW"/>
</dbReference>
<dbReference type="CDD" id="cd06171">
    <property type="entry name" value="Sigma70_r4"/>
    <property type="match status" value="1"/>
</dbReference>
<keyword evidence="4 5" id="KW-0804">Transcription</keyword>
<proteinExistence type="inferred from homology"/>
<accession>A0A9E2S504</accession>
<keyword evidence="2 5" id="KW-0731">Sigma factor</keyword>
<protein>
    <recommendedName>
        <fullName evidence="5">RNA polymerase sigma factor</fullName>
    </recommendedName>
</protein>
<dbReference type="InterPro" id="IPR013249">
    <property type="entry name" value="RNA_pol_sigma70_r4_t2"/>
</dbReference>
<dbReference type="InterPro" id="IPR014284">
    <property type="entry name" value="RNA_pol_sigma-70_dom"/>
</dbReference>
<dbReference type="GO" id="GO:0006352">
    <property type="term" value="P:DNA-templated transcription initiation"/>
    <property type="evidence" value="ECO:0007669"/>
    <property type="project" value="InterPro"/>
</dbReference>
<evidence type="ECO:0000256" key="4">
    <source>
        <dbReference type="ARBA" id="ARBA00023163"/>
    </source>
</evidence>
<dbReference type="InterPro" id="IPR007627">
    <property type="entry name" value="RNA_pol_sigma70_r2"/>
</dbReference>
<name>A0A9E2S504_9BACT</name>
<dbReference type="EMBL" id="JAHSPG010000003">
    <property type="protein sequence ID" value="MBV4356753.1"/>
    <property type="molecule type" value="Genomic_DNA"/>
</dbReference>
<reference evidence="8" key="1">
    <citation type="submission" date="2021-06" db="EMBL/GenBank/DDBJ databases">
        <authorList>
            <person name="Huq M.A."/>
        </authorList>
    </citation>
    <scope>NUCLEOTIDE SEQUENCE</scope>
    <source>
        <strain evidence="8">MAH-26</strain>
    </source>
</reference>
<dbReference type="PANTHER" id="PTHR43133:SF46">
    <property type="entry name" value="RNA POLYMERASE SIGMA-70 FACTOR ECF SUBFAMILY"/>
    <property type="match status" value="1"/>
</dbReference>
<dbReference type="InterPro" id="IPR000838">
    <property type="entry name" value="RNA_pol_sigma70_ECF_CS"/>
</dbReference>
<evidence type="ECO:0000256" key="1">
    <source>
        <dbReference type="ARBA" id="ARBA00023015"/>
    </source>
</evidence>
<gene>
    <name evidence="8" type="ORF">KTO63_06285</name>
</gene>
<comment type="caution">
    <text evidence="8">The sequence shown here is derived from an EMBL/GenBank/DDBJ whole genome shotgun (WGS) entry which is preliminary data.</text>
</comment>
<dbReference type="PROSITE" id="PS01063">
    <property type="entry name" value="SIGMA70_ECF"/>
    <property type="match status" value="1"/>
</dbReference>